<evidence type="ECO:0000256" key="2">
    <source>
        <dbReference type="ARBA" id="ARBA00022801"/>
    </source>
</evidence>
<dbReference type="InterPro" id="IPR015797">
    <property type="entry name" value="NUDIX_hydrolase-like_dom_sf"/>
</dbReference>
<dbReference type="PANTHER" id="PTHR43046:SF14">
    <property type="entry name" value="MUTT_NUDIX FAMILY PROTEIN"/>
    <property type="match status" value="1"/>
</dbReference>
<dbReference type="RefSeq" id="WP_115451994.1">
    <property type="nucleotide sequence ID" value="NZ_QNQT01000003.1"/>
</dbReference>
<dbReference type="GO" id="GO:0016787">
    <property type="term" value="F:hydrolase activity"/>
    <property type="evidence" value="ECO:0007669"/>
    <property type="project" value="UniProtKB-KW"/>
</dbReference>
<organism evidence="4 5">
    <name type="scientific">Neobacillus piezotolerans</name>
    <dbReference type="NCBI Taxonomy" id="2259171"/>
    <lineage>
        <taxon>Bacteria</taxon>
        <taxon>Bacillati</taxon>
        <taxon>Bacillota</taxon>
        <taxon>Bacilli</taxon>
        <taxon>Bacillales</taxon>
        <taxon>Bacillaceae</taxon>
        <taxon>Neobacillus</taxon>
    </lineage>
</organism>
<proteinExistence type="predicted"/>
<reference evidence="4 5" key="1">
    <citation type="submission" date="2018-07" db="EMBL/GenBank/DDBJ databases">
        <title>Bacillus sp. YLB-04 draft genome sequence.</title>
        <authorList>
            <person name="Yu L."/>
            <person name="Tang X."/>
        </authorList>
    </citation>
    <scope>NUCLEOTIDE SEQUENCE [LARGE SCALE GENOMIC DNA]</scope>
    <source>
        <strain evidence="4 5">YLB-04</strain>
    </source>
</reference>
<evidence type="ECO:0000259" key="3">
    <source>
        <dbReference type="PROSITE" id="PS51462"/>
    </source>
</evidence>
<comment type="cofactor">
    <cofactor evidence="1">
        <name>Mg(2+)</name>
        <dbReference type="ChEBI" id="CHEBI:18420"/>
    </cofactor>
</comment>
<evidence type="ECO:0000256" key="1">
    <source>
        <dbReference type="ARBA" id="ARBA00001946"/>
    </source>
</evidence>
<name>A0A3D8GSX6_9BACI</name>
<keyword evidence="2" id="KW-0378">Hydrolase</keyword>
<dbReference type="InterPro" id="IPR020084">
    <property type="entry name" value="NUDIX_hydrolase_CS"/>
</dbReference>
<sequence length="142" mass="16165">MKKGQIRPIAICVFRKEDSILVCEGFDEVKKEYYYRPIGGGIEYGETSSNALKREVLEEIGASITNINFLGTVENIFTFNGDLGHEIVFVYNSEFVEKSFYEKSSFVGYEDNGAAFSLYWKPISDFTKHKLRLVPEGLLPLL</sequence>
<feature type="domain" description="Nudix hydrolase" evidence="3">
    <location>
        <begin position="4"/>
        <end position="129"/>
    </location>
</feature>
<gene>
    <name evidence="4" type="ORF">DRW41_10830</name>
</gene>
<dbReference type="Proteomes" id="UP000257144">
    <property type="component" value="Unassembled WGS sequence"/>
</dbReference>
<evidence type="ECO:0000313" key="5">
    <source>
        <dbReference type="Proteomes" id="UP000257144"/>
    </source>
</evidence>
<dbReference type="OrthoDB" id="7376250at2"/>
<dbReference type="InterPro" id="IPR000086">
    <property type="entry name" value="NUDIX_hydrolase_dom"/>
</dbReference>
<dbReference type="EMBL" id="QNQT01000003">
    <property type="protein sequence ID" value="RDU37166.1"/>
    <property type="molecule type" value="Genomic_DNA"/>
</dbReference>
<protein>
    <submittedName>
        <fullName evidence="4">DNA mismatch repair protein MutT</fullName>
    </submittedName>
</protein>
<dbReference type="PROSITE" id="PS00893">
    <property type="entry name" value="NUDIX_BOX"/>
    <property type="match status" value="1"/>
</dbReference>
<dbReference type="PROSITE" id="PS51462">
    <property type="entry name" value="NUDIX"/>
    <property type="match status" value="1"/>
</dbReference>
<dbReference type="SUPFAM" id="SSF55811">
    <property type="entry name" value="Nudix"/>
    <property type="match status" value="1"/>
</dbReference>
<dbReference type="AlphaFoldDB" id="A0A3D8GSX6"/>
<dbReference type="Gene3D" id="3.90.79.10">
    <property type="entry name" value="Nucleoside Triphosphate Pyrophosphohydrolase"/>
    <property type="match status" value="1"/>
</dbReference>
<keyword evidence="5" id="KW-1185">Reference proteome</keyword>
<accession>A0A3D8GSX6</accession>
<dbReference type="PANTHER" id="PTHR43046">
    <property type="entry name" value="GDP-MANNOSE MANNOSYL HYDROLASE"/>
    <property type="match status" value="1"/>
</dbReference>
<dbReference type="CDD" id="cd04688">
    <property type="entry name" value="NUDIX_Hydrolase"/>
    <property type="match status" value="1"/>
</dbReference>
<comment type="caution">
    <text evidence="4">The sequence shown here is derived from an EMBL/GenBank/DDBJ whole genome shotgun (WGS) entry which is preliminary data.</text>
</comment>
<evidence type="ECO:0000313" key="4">
    <source>
        <dbReference type="EMBL" id="RDU37166.1"/>
    </source>
</evidence>
<dbReference type="Pfam" id="PF00293">
    <property type="entry name" value="NUDIX"/>
    <property type="match status" value="1"/>
</dbReference>